<reference evidence="1" key="1">
    <citation type="submission" date="2021-02" db="EMBL/GenBank/DDBJ databases">
        <title>Genome sequence of Rhodospirillales sp. strain TMPK1 isolated from soil.</title>
        <authorList>
            <person name="Nakai R."/>
            <person name="Kusada H."/>
            <person name="Tamaki H."/>
        </authorList>
    </citation>
    <scope>NUCLEOTIDE SEQUENCE</scope>
    <source>
        <strain evidence="1">TMPK1</strain>
    </source>
</reference>
<gene>
    <name evidence="1" type="ORF">TMPK1_02720</name>
</gene>
<keyword evidence="2" id="KW-1185">Reference proteome</keyword>
<protein>
    <submittedName>
        <fullName evidence="1">Uncharacterized protein</fullName>
    </submittedName>
</protein>
<evidence type="ECO:0000313" key="1">
    <source>
        <dbReference type="EMBL" id="GIL38035.1"/>
    </source>
</evidence>
<organism evidence="1 2">
    <name type="scientific">Roseiterribacter gracilis</name>
    <dbReference type="NCBI Taxonomy" id="2812848"/>
    <lineage>
        <taxon>Bacteria</taxon>
        <taxon>Pseudomonadati</taxon>
        <taxon>Pseudomonadota</taxon>
        <taxon>Alphaproteobacteria</taxon>
        <taxon>Rhodospirillales</taxon>
        <taxon>Roseiterribacteraceae</taxon>
        <taxon>Roseiterribacter</taxon>
    </lineage>
</organism>
<name>A0A8S8X9N1_9PROT</name>
<sequence length="218" mass="23314">MVSWAAVAVAVVLGAICYAPSTLFFPYEVLAGDVRILAEAPVDAVAIADILARADARLATSPLATPLGRRTIYLTNGGWRWTLLSLPLGRGAFAVTRPFSTNIVLNRSDVAKDRVGNNAPTGGRRTLTGTIAHETTHLLINRHYGPLQARFFATWRVEGYCDHVAGESSLSPEDAERLRNSGTVTPALQYFDARRKIEAEAAAGATVDQLLQGNAGAN</sequence>
<dbReference type="EMBL" id="BOPV01000001">
    <property type="protein sequence ID" value="GIL38035.1"/>
    <property type="molecule type" value="Genomic_DNA"/>
</dbReference>
<evidence type="ECO:0000313" key="2">
    <source>
        <dbReference type="Proteomes" id="UP000681075"/>
    </source>
</evidence>
<comment type="caution">
    <text evidence="1">The sequence shown here is derived from an EMBL/GenBank/DDBJ whole genome shotgun (WGS) entry which is preliminary data.</text>
</comment>
<dbReference type="AlphaFoldDB" id="A0A8S8X9N1"/>
<accession>A0A8S8X9N1</accession>
<dbReference type="Proteomes" id="UP000681075">
    <property type="component" value="Unassembled WGS sequence"/>
</dbReference>
<proteinExistence type="predicted"/>